<sequence>MKHRALAHLALSCTLLSVGVACREPEQAPPPAATPTVVSESHPESGVPFDLGEVMRRVHFAYRPDEAGGWAAGHGTWSAHAHAGGLTFTPRPSRTQTGTPVSFGAPEFFRGEHPLEFPAAQGEVRDDGSLVFARGGMETRLANGEDGVEQHWRWRQAPPGEGALRLRVPVQGSAFAGETGQGVHYADASGAGVRYGQVTWTDAAGHRTELRAFSRGNFVELRVPEELLSRSVFPGTLSVLVSPEVGLDAPVQSPRARYGSGHVVGTDGSGYLVVWTDERDHDADLYGARVGSNGEVLDPLGFPISRAPNAQENPAIAFDGTNYLVVWNDLRRTDGSDIYGARVSKTGTVLDPAGLPLATVPTPLLFLRRPALAFDGTNYLLAWEENYQEGSQRDLRAVRVNLAGATVGSRIVLSNAALDQTSVALSFDGTNYLAVWKDDRSSTSIIHAARISSTGNVLDPSSIPLSSGTYTRGQDNPRVAFDGTNHFVVWQDDRQSGTTDTDLYATRVSKSGAVLDPAGLPLITRSGVQSQPSVSVIGSQLLLAWEDHASGNGNIQAARVSGSGVLIDTTPVTVWNGAGEQTNVVVASNRVDYLLAWQDQTKTAIVGARMNAQGGLITPTGFNISLAANNETASAVAFDGTNYLAVWQDDRNGSSDIFGVQVSPLGVPLTPSGIAIGTGTRAQTQPAVAFDGTNYFVVWTEGNDGDADIRGARVSKAGNLIDAVAVTISARAGTQKSPAVAFDGTNYFVAWEDTFNGNPDIYGTRVNKNGGPLGSGPLAVSTAANAQTRPSIAFNGTNYLVAFEDTRTTAGNADIYASRVSPAGATLDPTGIKLASGSLQQREPSVASDGTNFLVVWGDGDDIAATRVGANGSVLGTAFKVSSALDAQVNPSAVYDGKNFLVAWEDWRGGVGSDIQGAYVSTAGVVQEPEGFVISANAANETGVALASAGPSRALVLYQTTDTGLGPKTQRLRARVLDGPPTANPQSLTTPEDEAIAIVLTGSDTQGKALTYAIATPPTHGTLTGTAPNLTYTPSADYHGPDSFTFTVTNGTTASAPATVTLTVTPVNDAPQALAQALTTEEDTSKALTLTGSDVDGDSLGFTVVTAPEHGTLAGTAPHLVYTPAADYHGPDSFSFTVSDGQVSSEPATVSLTVTPVNDAPVAWAQALTTAEDTAKALTLTGSDVDGDSLSFTVVTAPEHGTLTGTAPALTYTPTPDYHGPDSFTFTVSDGQATSAPATVSLTIYPVNDRPVASPQSLTTEEDTPKALTLTGSDVEGDPLDFNVLSGPRHGTLSGTAPDLVYTPAPDFHGTDSFTFTASDGQATSAPATVSLTVTPVNDAPLALAQALTTEEDTPKSLTLTGSDVDGDSLSFTVVTQPEHGTLTGTAPDLVYTPAPDFHGTDSFTFTVSDGQASSEPATVSLTVTPANDAPVAADQSLTTEEDTPKSLTLTGSDEDGDSLSFTVMKGPEHGTLTGTAPDLVYTPAADFHGADSFTFTVFDGHTRSEPATVSLTVTPVNDAPVARAQSLTTERGTAKALTLTGSDVDGDSLSFTVVTQPEHGTLTGTAPDLVYTPESGYHGADSFTFTVSDGQATSAPAIVSLDVTHVNEAPVANAMELTLPAGNPSPIYLTGSDSDGGELAFSVLTLPEVGTLTGTAPDLVYTPPRGFEGTTHFTYSVSDGQGATSAEVRLTVAKRSLTVSAAVDSRRPEQGQSVRFYANAIDEAGAPITLKWDFGDGNTSEEELPLHAFSAPGVYMVHLTATTETEEATTALRLRVRGADTWVLAPDGAASSVVEAEEGSALAFRVDESATPLTYTWDFGDGTAPAEGPTARHAWAENGLYTVTVIASGPQGISWVGMRPVRVHNAWPVPLPQDRVIAHKGEPLTVKLAATDAAAVNDPLRWELLSTDGALSADGTFEWRPNRYGLITVITRVIDDDGDEARLAFQLAMEEEEPQGCGCGATGDASGAFGFVALLLTLRARGFSRGTSGRTSSNRCRPTCAAPSGARTPRA</sequence>
<dbReference type="SMART" id="SM00089">
    <property type="entry name" value="PKD"/>
    <property type="match status" value="2"/>
</dbReference>
<reference evidence="4 5" key="1">
    <citation type="submission" date="2017-06" db="EMBL/GenBank/DDBJ databases">
        <authorList>
            <person name="Kim H.J."/>
            <person name="Triplett B.A."/>
        </authorList>
    </citation>
    <scope>NUCLEOTIDE SEQUENCE [LARGE SCALE GENOMIC DNA]</scope>
    <source>
        <strain evidence="4 5">DSM 14713</strain>
    </source>
</reference>
<evidence type="ECO:0000313" key="5">
    <source>
        <dbReference type="Proteomes" id="UP000217289"/>
    </source>
</evidence>
<dbReference type="Pfam" id="PF17963">
    <property type="entry name" value="Big_9"/>
    <property type="match status" value="8"/>
</dbReference>
<organism evidence="4 5">
    <name type="scientific">Melittangium boletus DSM 14713</name>
    <dbReference type="NCBI Taxonomy" id="1294270"/>
    <lineage>
        <taxon>Bacteria</taxon>
        <taxon>Pseudomonadati</taxon>
        <taxon>Myxococcota</taxon>
        <taxon>Myxococcia</taxon>
        <taxon>Myxococcales</taxon>
        <taxon>Cystobacterineae</taxon>
        <taxon>Archangiaceae</taxon>
        <taxon>Melittangium</taxon>
    </lineage>
</organism>
<dbReference type="InterPro" id="IPR013783">
    <property type="entry name" value="Ig-like_fold"/>
</dbReference>
<dbReference type="Gene3D" id="2.60.40.10">
    <property type="entry name" value="Immunoglobulins"/>
    <property type="match status" value="2"/>
</dbReference>
<feature type="signal peptide" evidence="2">
    <location>
        <begin position="1"/>
        <end position="23"/>
    </location>
</feature>
<proteinExistence type="predicted"/>
<evidence type="ECO:0000256" key="2">
    <source>
        <dbReference type="SAM" id="SignalP"/>
    </source>
</evidence>
<evidence type="ECO:0000313" key="4">
    <source>
        <dbReference type="EMBL" id="ATB31292.1"/>
    </source>
</evidence>
<dbReference type="PROSITE" id="PS50093">
    <property type="entry name" value="PKD"/>
    <property type="match status" value="2"/>
</dbReference>
<dbReference type="InterPro" id="IPR051561">
    <property type="entry name" value="FRAS1_ECM"/>
</dbReference>
<dbReference type="Proteomes" id="UP000217289">
    <property type="component" value="Chromosome"/>
</dbReference>
<dbReference type="OrthoDB" id="5481789at2"/>
<dbReference type="CDD" id="cd00146">
    <property type="entry name" value="PKD"/>
    <property type="match status" value="2"/>
</dbReference>
<evidence type="ECO:0000259" key="3">
    <source>
        <dbReference type="PROSITE" id="PS50093"/>
    </source>
</evidence>
<gene>
    <name evidence="4" type="ORF">MEBOL_004754</name>
</gene>
<protein>
    <submittedName>
        <fullName evidence="4">PKD domain-containing protein</fullName>
    </submittedName>
</protein>
<dbReference type="InterPro" id="IPR035986">
    <property type="entry name" value="PKD_dom_sf"/>
</dbReference>
<dbReference type="NCBIfam" id="NF012211">
    <property type="entry name" value="tand_rpt_95"/>
    <property type="match status" value="8"/>
</dbReference>
<name>A0A250IJD7_9BACT</name>
<keyword evidence="5" id="KW-1185">Reference proteome</keyword>
<feature type="compositionally biased region" description="Low complexity" evidence="1">
    <location>
        <begin position="1986"/>
        <end position="1998"/>
    </location>
</feature>
<dbReference type="InterPro" id="IPR000601">
    <property type="entry name" value="PKD_dom"/>
</dbReference>
<feature type="domain" description="PKD" evidence="3">
    <location>
        <begin position="1723"/>
        <end position="1777"/>
    </location>
</feature>
<keyword evidence="2" id="KW-0732">Signal</keyword>
<dbReference type="RefSeq" id="WP_157775422.1">
    <property type="nucleotide sequence ID" value="NZ_CP022163.1"/>
</dbReference>
<feature type="region of interest" description="Disordered" evidence="1">
    <location>
        <begin position="1430"/>
        <end position="1455"/>
    </location>
</feature>
<dbReference type="Gene3D" id="2.60.40.3440">
    <property type="match status" value="8"/>
</dbReference>
<dbReference type="PROSITE" id="PS51257">
    <property type="entry name" value="PROKAR_LIPOPROTEIN"/>
    <property type="match status" value="1"/>
</dbReference>
<dbReference type="KEGG" id="mbd:MEBOL_004754"/>
<evidence type="ECO:0000256" key="1">
    <source>
        <dbReference type="SAM" id="MobiDB-lite"/>
    </source>
</evidence>
<dbReference type="GO" id="GO:0009653">
    <property type="term" value="P:anatomical structure morphogenesis"/>
    <property type="evidence" value="ECO:0007669"/>
    <property type="project" value="TreeGrafter"/>
</dbReference>
<feature type="domain" description="PKD" evidence="3">
    <location>
        <begin position="1786"/>
        <end position="1853"/>
    </location>
</feature>
<accession>A0A250IJD7</accession>
<dbReference type="SUPFAM" id="SSF49299">
    <property type="entry name" value="PKD domain"/>
    <property type="match status" value="2"/>
</dbReference>
<feature type="region of interest" description="Disordered" evidence="1">
    <location>
        <begin position="1986"/>
        <end position="2012"/>
    </location>
</feature>
<feature type="region of interest" description="Disordered" evidence="1">
    <location>
        <begin position="25"/>
        <end position="44"/>
    </location>
</feature>
<dbReference type="Pfam" id="PF18911">
    <property type="entry name" value="PKD_4"/>
    <property type="match status" value="2"/>
</dbReference>
<dbReference type="InterPro" id="IPR022409">
    <property type="entry name" value="PKD/Chitinase_dom"/>
</dbReference>
<feature type="chain" id="PRO_5012354668" evidence="2">
    <location>
        <begin position="24"/>
        <end position="2012"/>
    </location>
</feature>
<dbReference type="PANTHER" id="PTHR45739">
    <property type="entry name" value="MATRIX PROTEIN, PUTATIVE-RELATED"/>
    <property type="match status" value="1"/>
</dbReference>
<dbReference type="EMBL" id="CP022163">
    <property type="protein sequence ID" value="ATB31292.1"/>
    <property type="molecule type" value="Genomic_DNA"/>
</dbReference>
<dbReference type="PANTHER" id="PTHR45739:SF8">
    <property type="entry name" value="FRAS1-RELATED EXTRACELLULAR MATRIX PROTEIN 1"/>
    <property type="match status" value="1"/>
</dbReference>